<dbReference type="PANTHER" id="PTHR43102">
    <property type="entry name" value="SLR1143 PROTEIN"/>
    <property type="match status" value="1"/>
</dbReference>
<dbReference type="InterPro" id="IPR005467">
    <property type="entry name" value="His_kinase_dom"/>
</dbReference>
<dbReference type="GO" id="GO:0004673">
    <property type="term" value="F:protein histidine kinase activity"/>
    <property type="evidence" value="ECO:0007669"/>
    <property type="project" value="UniProtKB-EC"/>
</dbReference>
<keyword evidence="3 6" id="KW-0418">Kinase</keyword>
<evidence type="ECO:0000256" key="2">
    <source>
        <dbReference type="ARBA" id="ARBA00012438"/>
    </source>
</evidence>
<dbReference type="Gene3D" id="3.30.450.40">
    <property type="match status" value="1"/>
</dbReference>
<dbReference type="InterPro" id="IPR003018">
    <property type="entry name" value="GAF"/>
</dbReference>
<reference evidence="7" key="1">
    <citation type="journal article" date="2013" name="Proc. Natl. Acad. Sci. U.S.A.">
        <title>Improving the coverage of the cyanobacterial phylum using diversity-driven genome sequencing.</title>
        <authorList>
            <person name="Shih P.M."/>
            <person name="Wu D."/>
            <person name="Latifi A."/>
            <person name="Axen S.D."/>
            <person name="Fewer D.P."/>
            <person name="Talla E."/>
            <person name="Calteau A."/>
            <person name="Cai F."/>
            <person name="Tandeau de Marsac N."/>
            <person name="Rippka R."/>
            <person name="Herdman M."/>
            <person name="Sivonen K."/>
            <person name="Coursin T."/>
            <person name="Laurent T."/>
            <person name="Goodwin L."/>
            <person name="Nolan M."/>
            <person name="Davenport K.W."/>
            <person name="Han C.S."/>
            <person name="Rubin E.M."/>
            <person name="Eisen J.A."/>
            <person name="Woyke T."/>
            <person name="Gugger M."/>
            <person name="Kerfeld C.A."/>
        </authorList>
    </citation>
    <scope>NUCLEOTIDE SEQUENCE [LARGE SCALE GENOMIC DNA]</scope>
    <source>
        <strain evidence="7">ATCC 27899 / PCC 7122</strain>
    </source>
</reference>
<dbReference type="HOGENOM" id="CLU_000445_114_39_3"/>
<dbReference type="GO" id="GO:0000160">
    <property type="term" value="P:phosphorelay signal transduction system"/>
    <property type="evidence" value="ECO:0007669"/>
    <property type="project" value="UniProtKB-KW"/>
</dbReference>
<dbReference type="eggNOG" id="COG4191">
    <property type="taxonomic scope" value="Bacteria"/>
</dbReference>
<dbReference type="SMART" id="SM00065">
    <property type="entry name" value="GAF"/>
    <property type="match status" value="1"/>
</dbReference>
<dbReference type="Pfam" id="PF02518">
    <property type="entry name" value="HATPase_c"/>
    <property type="match status" value="1"/>
</dbReference>
<evidence type="ECO:0000259" key="5">
    <source>
        <dbReference type="PROSITE" id="PS50109"/>
    </source>
</evidence>
<organism evidence="6 7">
    <name type="scientific">Anabaena cylindrica (strain ATCC 27899 / PCC 7122)</name>
    <dbReference type="NCBI Taxonomy" id="272123"/>
    <lineage>
        <taxon>Bacteria</taxon>
        <taxon>Bacillati</taxon>
        <taxon>Cyanobacteriota</taxon>
        <taxon>Cyanophyceae</taxon>
        <taxon>Nostocales</taxon>
        <taxon>Nostocaceae</taxon>
        <taxon>Anabaena</taxon>
    </lineage>
</organism>
<dbReference type="InterPro" id="IPR036890">
    <property type="entry name" value="HATPase_C_sf"/>
</dbReference>
<dbReference type="KEGG" id="acy:Anacy_1986"/>
<evidence type="ECO:0000313" key="6">
    <source>
        <dbReference type="EMBL" id="AFZ57471.1"/>
    </source>
</evidence>
<accession>K9ZE58</accession>
<dbReference type="PATRIC" id="fig|272123.3.peg.2164"/>
<dbReference type="InterPro" id="IPR004358">
    <property type="entry name" value="Sig_transdc_His_kin-like_C"/>
</dbReference>
<dbReference type="Pfam" id="PF01590">
    <property type="entry name" value="GAF"/>
    <property type="match status" value="1"/>
</dbReference>
<dbReference type="AlphaFoldDB" id="K9ZE58"/>
<evidence type="ECO:0000256" key="3">
    <source>
        <dbReference type="ARBA" id="ARBA00022777"/>
    </source>
</evidence>
<name>K9ZE58_ANACC</name>
<comment type="catalytic activity">
    <reaction evidence="1">
        <text>ATP + protein L-histidine = ADP + protein N-phospho-L-histidine.</text>
        <dbReference type="EC" id="2.7.13.3"/>
    </reaction>
</comment>
<dbReference type="Proteomes" id="UP000010474">
    <property type="component" value="Chromosome"/>
</dbReference>
<dbReference type="Gene3D" id="3.30.565.10">
    <property type="entry name" value="Histidine kinase-like ATPase, C-terminal domain"/>
    <property type="match status" value="1"/>
</dbReference>
<evidence type="ECO:0000256" key="1">
    <source>
        <dbReference type="ARBA" id="ARBA00000085"/>
    </source>
</evidence>
<dbReference type="PROSITE" id="PS50109">
    <property type="entry name" value="HIS_KIN"/>
    <property type="match status" value="1"/>
</dbReference>
<sequence length="482" mass="54435">MKVAPLPSNEPERLKALEKYQILDTAEEQGFDDLTALAAYICKTPIALISLIDEHRQWFKSKIGLEVTETPKNISFCAHAILQPEEILIVPNALEDGRFYDNPLVTEDPNIRFYAGTPLVTSDGLALGTLCAIDQKPHILSPEQIAALKRLGRQVLTQMELRINLMQLEKNIVQRQIIEDELRISNQELSSTVNKLRKTQMQLIHAEKMSSLVPLITGIAHEINNPANFIYGNLKHVDDNVRDLLDLLSLYQENYPHPSSQIQHKTDAIDFGFLNEDLFKILNSMKVGTQRIREIVLSLRNFCRIDESEKKSVNITTGIDSTLLFLQHRVEAKGHFPKIEVIKEYGELPLVECYPAHLNQVFMHLLSNAIDSLEEAFVMQPEKKNELKINIQTKYVEPGFAIIRIADNGIGIPESISKQIFDPFFTTKPVGRGQGLGLSISYQIVVDKHGGILKYISQEGKGAEFWIEIPCKTLTESSLSCI</sequence>
<dbReference type="SUPFAM" id="SSF55874">
    <property type="entry name" value="ATPase domain of HSP90 chaperone/DNA topoisomerase II/histidine kinase"/>
    <property type="match status" value="1"/>
</dbReference>
<feature type="domain" description="Histidine kinase" evidence="5">
    <location>
        <begin position="218"/>
        <end position="473"/>
    </location>
</feature>
<keyword evidence="3 6" id="KW-0808">Transferase</keyword>
<dbReference type="PRINTS" id="PR00344">
    <property type="entry name" value="BCTRLSENSOR"/>
</dbReference>
<dbReference type="OrthoDB" id="5401154at2"/>
<dbReference type="PANTHER" id="PTHR43102:SF2">
    <property type="entry name" value="GAF DOMAIN-CONTAINING PROTEIN"/>
    <property type="match status" value="1"/>
</dbReference>
<dbReference type="InterPro" id="IPR029016">
    <property type="entry name" value="GAF-like_dom_sf"/>
</dbReference>
<evidence type="ECO:0000256" key="4">
    <source>
        <dbReference type="ARBA" id="ARBA00023012"/>
    </source>
</evidence>
<dbReference type="STRING" id="272123.Anacy_1986"/>
<evidence type="ECO:0000313" key="7">
    <source>
        <dbReference type="Proteomes" id="UP000010474"/>
    </source>
</evidence>
<gene>
    <name evidence="6" type="ordered locus">Anacy_1986</name>
</gene>
<dbReference type="Gene3D" id="1.10.287.130">
    <property type="match status" value="1"/>
</dbReference>
<dbReference type="EC" id="2.7.13.3" evidence="2"/>
<protein>
    <recommendedName>
        <fullName evidence="2">histidine kinase</fullName>
        <ecNumber evidence="2">2.7.13.3</ecNumber>
    </recommendedName>
</protein>
<dbReference type="SMART" id="SM00387">
    <property type="entry name" value="HATPase_c"/>
    <property type="match status" value="1"/>
</dbReference>
<proteinExistence type="predicted"/>
<dbReference type="InterPro" id="IPR003594">
    <property type="entry name" value="HATPase_dom"/>
</dbReference>
<keyword evidence="4" id="KW-0902">Two-component regulatory system</keyword>
<keyword evidence="7" id="KW-1185">Reference proteome</keyword>
<dbReference type="RefSeq" id="WP_015214117.1">
    <property type="nucleotide sequence ID" value="NC_019771.1"/>
</dbReference>
<dbReference type="SUPFAM" id="SSF55781">
    <property type="entry name" value="GAF domain-like"/>
    <property type="match status" value="1"/>
</dbReference>
<dbReference type="EMBL" id="CP003659">
    <property type="protein sequence ID" value="AFZ57471.1"/>
    <property type="molecule type" value="Genomic_DNA"/>
</dbReference>